<keyword evidence="4 6" id="KW-1133">Transmembrane helix</keyword>
<dbReference type="GeneID" id="24134502"/>
<sequence>MAWLETLARFRLAEFATSTLMLVISLIISLAGLYQRDLLVVAIPLDDGKTVFVRDPSVNLPKLDQQVPMYLAVILSYGIPVLVHVLLQCKQRIAHDTRDFFLSLFVSSAICQLATNIMKNLAGRFRPSFYSMCKWNTSVVWDGVTNLCTDKHGETEGRKSFPSGHASTAFSTLFFLSLYLLGRFHVVALHKYSATSTAGRHFLANVKFFIAFLPTVLAIWIAVTRSMDNWHHYSDIAAGAFIGIVSAVLGYAYNYASLFKYKSSGLPLETYHEQKIAKSDSHEAPLTAA</sequence>
<evidence type="ECO:0000256" key="3">
    <source>
        <dbReference type="ARBA" id="ARBA00022692"/>
    </source>
</evidence>
<dbReference type="SUPFAM" id="SSF48317">
    <property type="entry name" value="Acid phosphatase/Vanadium-dependent haloperoxidase"/>
    <property type="match status" value="1"/>
</dbReference>
<evidence type="ECO:0000256" key="1">
    <source>
        <dbReference type="ARBA" id="ARBA00004141"/>
    </source>
</evidence>
<comment type="subcellular location">
    <subcellularLocation>
        <location evidence="1">Membrane</location>
        <topology evidence="1">Multi-pass membrane protein</topology>
    </subcellularLocation>
</comment>
<dbReference type="InterPro" id="IPR036938">
    <property type="entry name" value="PAP2/HPO_sf"/>
</dbReference>
<feature type="transmembrane region" description="Helical" evidence="6">
    <location>
        <begin position="67"/>
        <end position="87"/>
    </location>
</feature>
<dbReference type="GO" id="GO:0006644">
    <property type="term" value="P:phospholipid metabolic process"/>
    <property type="evidence" value="ECO:0007669"/>
    <property type="project" value="InterPro"/>
</dbReference>
<evidence type="ECO:0000256" key="5">
    <source>
        <dbReference type="ARBA" id="ARBA00023136"/>
    </source>
</evidence>
<feature type="transmembrane region" description="Helical" evidence="6">
    <location>
        <begin position="99"/>
        <end position="118"/>
    </location>
</feature>
<dbReference type="EMBL" id="KK583266">
    <property type="protein sequence ID" value="KDO22574.1"/>
    <property type="molecule type" value="Genomic_DNA"/>
</dbReference>
<feature type="transmembrane region" description="Helical" evidence="6">
    <location>
        <begin position="236"/>
        <end position="256"/>
    </location>
</feature>
<keyword evidence="9" id="KW-1185">Reference proteome</keyword>
<dbReference type="Gene3D" id="1.20.144.10">
    <property type="entry name" value="Phosphatidic acid phosphatase type 2/haloperoxidase"/>
    <property type="match status" value="1"/>
</dbReference>
<keyword evidence="5 6" id="KW-0472">Membrane</keyword>
<evidence type="ECO:0000313" key="9">
    <source>
        <dbReference type="Proteomes" id="UP000030745"/>
    </source>
</evidence>
<evidence type="ECO:0000313" key="8">
    <source>
        <dbReference type="EMBL" id="KDO22574.1"/>
    </source>
</evidence>
<comment type="similarity">
    <text evidence="2">Belongs to the PA-phosphatase related phosphoesterase family.</text>
</comment>
<evidence type="ECO:0000259" key="7">
    <source>
        <dbReference type="SMART" id="SM00014"/>
    </source>
</evidence>
<dbReference type="Proteomes" id="UP000030745">
    <property type="component" value="Unassembled WGS sequence"/>
</dbReference>
<dbReference type="Pfam" id="PF01569">
    <property type="entry name" value="PAP2"/>
    <property type="match status" value="1"/>
</dbReference>
<proteinExistence type="inferred from homology"/>
<keyword evidence="3 6" id="KW-0812">Transmembrane</keyword>
<dbReference type="SMART" id="SM00014">
    <property type="entry name" value="acidPPc"/>
    <property type="match status" value="1"/>
</dbReference>
<feature type="domain" description="Phosphatidic acid phosphatase type 2/haloperoxidase" evidence="7">
    <location>
        <begin position="102"/>
        <end position="251"/>
    </location>
</feature>
<evidence type="ECO:0000256" key="6">
    <source>
        <dbReference type="SAM" id="Phobius"/>
    </source>
</evidence>
<dbReference type="OrthoDB" id="10030083at2759"/>
<dbReference type="RefSeq" id="XP_012206690.1">
    <property type="nucleotide sequence ID" value="XM_012351300.1"/>
</dbReference>
<dbReference type="PANTHER" id="PTHR10165">
    <property type="entry name" value="LIPID PHOSPHATE PHOSPHATASE"/>
    <property type="match status" value="1"/>
</dbReference>
<organism evidence="8 9">
    <name type="scientific">Saprolegnia parasitica (strain CBS 223.65)</name>
    <dbReference type="NCBI Taxonomy" id="695850"/>
    <lineage>
        <taxon>Eukaryota</taxon>
        <taxon>Sar</taxon>
        <taxon>Stramenopiles</taxon>
        <taxon>Oomycota</taxon>
        <taxon>Saprolegniomycetes</taxon>
        <taxon>Saprolegniales</taxon>
        <taxon>Saprolegniaceae</taxon>
        <taxon>Saprolegnia</taxon>
    </lineage>
</organism>
<evidence type="ECO:0000256" key="2">
    <source>
        <dbReference type="ARBA" id="ARBA00008816"/>
    </source>
</evidence>
<feature type="transmembrane region" description="Helical" evidence="6">
    <location>
        <begin position="169"/>
        <end position="190"/>
    </location>
</feature>
<gene>
    <name evidence="8" type="ORF">SPRG_12554</name>
</gene>
<dbReference type="STRING" id="695850.A0A067BVM1"/>
<dbReference type="GO" id="GO:0046839">
    <property type="term" value="P:phospholipid dephosphorylation"/>
    <property type="evidence" value="ECO:0007669"/>
    <property type="project" value="TreeGrafter"/>
</dbReference>
<accession>A0A067BVM1</accession>
<dbReference type="InterPro" id="IPR043216">
    <property type="entry name" value="PAP-like"/>
</dbReference>
<name>A0A067BVM1_SAPPC</name>
<evidence type="ECO:0000256" key="4">
    <source>
        <dbReference type="ARBA" id="ARBA00022989"/>
    </source>
</evidence>
<dbReference type="GO" id="GO:0008195">
    <property type="term" value="F:phosphatidate phosphatase activity"/>
    <property type="evidence" value="ECO:0007669"/>
    <property type="project" value="TreeGrafter"/>
</dbReference>
<feature type="transmembrane region" description="Helical" evidence="6">
    <location>
        <begin position="12"/>
        <end position="34"/>
    </location>
</feature>
<dbReference type="CDD" id="cd03390">
    <property type="entry name" value="PAP2_containing_1_like"/>
    <property type="match status" value="1"/>
</dbReference>
<dbReference type="PANTHER" id="PTHR10165:SF35">
    <property type="entry name" value="RE23632P"/>
    <property type="match status" value="1"/>
</dbReference>
<dbReference type="GO" id="GO:0016020">
    <property type="term" value="C:membrane"/>
    <property type="evidence" value="ECO:0007669"/>
    <property type="project" value="UniProtKB-SubCell"/>
</dbReference>
<dbReference type="OMA" id="WERLTRD"/>
<reference evidence="8 9" key="1">
    <citation type="journal article" date="2013" name="PLoS Genet.">
        <title>Distinctive expansion of potential virulence genes in the genome of the oomycete fish pathogen Saprolegnia parasitica.</title>
        <authorList>
            <person name="Jiang R.H."/>
            <person name="de Bruijn I."/>
            <person name="Haas B.J."/>
            <person name="Belmonte R."/>
            <person name="Lobach L."/>
            <person name="Christie J."/>
            <person name="van den Ackerveken G."/>
            <person name="Bottin A."/>
            <person name="Bulone V."/>
            <person name="Diaz-Moreno S.M."/>
            <person name="Dumas B."/>
            <person name="Fan L."/>
            <person name="Gaulin E."/>
            <person name="Govers F."/>
            <person name="Grenville-Briggs L.J."/>
            <person name="Horner N.R."/>
            <person name="Levin J.Z."/>
            <person name="Mammella M."/>
            <person name="Meijer H.J."/>
            <person name="Morris P."/>
            <person name="Nusbaum C."/>
            <person name="Oome S."/>
            <person name="Phillips A.J."/>
            <person name="van Rooyen D."/>
            <person name="Rzeszutek E."/>
            <person name="Saraiva M."/>
            <person name="Secombes C.J."/>
            <person name="Seidl M.F."/>
            <person name="Snel B."/>
            <person name="Stassen J.H."/>
            <person name="Sykes S."/>
            <person name="Tripathy S."/>
            <person name="van den Berg H."/>
            <person name="Vega-Arreguin J.C."/>
            <person name="Wawra S."/>
            <person name="Young S.K."/>
            <person name="Zeng Q."/>
            <person name="Dieguez-Uribeondo J."/>
            <person name="Russ C."/>
            <person name="Tyler B.M."/>
            <person name="van West P."/>
        </authorList>
    </citation>
    <scope>NUCLEOTIDE SEQUENCE [LARGE SCALE GENOMIC DNA]</scope>
    <source>
        <strain evidence="8 9">CBS 223.65</strain>
    </source>
</reference>
<dbReference type="KEGG" id="spar:SPRG_12554"/>
<protein>
    <recommendedName>
        <fullName evidence="7">Phosphatidic acid phosphatase type 2/haloperoxidase domain-containing protein</fullName>
    </recommendedName>
</protein>
<dbReference type="InterPro" id="IPR000326">
    <property type="entry name" value="PAP2/HPO"/>
</dbReference>
<feature type="transmembrane region" description="Helical" evidence="6">
    <location>
        <begin position="202"/>
        <end position="224"/>
    </location>
</feature>
<dbReference type="VEuPathDB" id="FungiDB:SPRG_12554"/>
<dbReference type="AlphaFoldDB" id="A0A067BVM1"/>